<organism evidence="1 2">
    <name type="scientific">Ascobolus immersus RN42</name>
    <dbReference type="NCBI Taxonomy" id="1160509"/>
    <lineage>
        <taxon>Eukaryota</taxon>
        <taxon>Fungi</taxon>
        <taxon>Dikarya</taxon>
        <taxon>Ascomycota</taxon>
        <taxon>Pezizomycotina</taxon>
        <taxon>Pezizomycetes</taxon>
        <taxon>Pezizales</taxon>
        <taxon>Ascobolaceae</taxon>
        <taxon>Ascobolus</taxon>
    </lineage>
</organism>
<sequence>MSTSKDISQLLELRRDWIGYLRILQSRTVSALRQDLTQQRNLIDGLCCLAAGLGSEYNATKRKTSPYTGSTFEDDLLKWGSRKHGSSVLHDLQEIYRAFFKMCNGVLSNLVFRLDQALSNLVFSLDPNELDADISYFRRWGDLVDRISGSIGAEIQATVRVELSRMIGGDNWSEKWWEDQCNMMEDFDPYDPGHNYNECPKLRVIHSILYTAVHIENYKLQGQPAEFAKGIDRALSVLVSATAALEKWQDNNQPELDKLKEMLELSSSRRKAGSKELECTGYDIGQVEHEDLIDLSSENGDANESDEGVLPSSGNAFEATYLIMGHRIYGDARWGNQVEAEDTRNAGNSGGGCS</sequence>
<accession>A0A3N4ICG5</accession>
<keyword evidence="2" id="KW-1185">Reference proteome</keyword>
<reference evidence="1 2" key="1">
    <citation type="journal article" date="2018" name="Nat. Ecol. Evol.">
        <title>Pezizomycetes genomes reveal the molecular basis of ectomycorrhizal truffle lifestyle.</title>
        <authorList>
            <person name="Murat C."/>
            <person name="Payen T."/>
            <person name="Noel B."/>
            <person name="Kuo A."/>
            <person name="Morin E."/>
            <person name="Chen J."/>
            <person name="Kohler A."/>
            <person name="Krizsan K."/>
            <person name="Balestrini R."/>
            <person name="Da Silva C."/>
            <person name="Montanini B."/>
            <person name="Hainaut M."/>
            <person name="Levati E."/>
            <person name="Barry K.W."/>
            <person name="Belfiori B."/>
            <person name="Cichocki N."/>
            <person name="Clum A."/>
            <person name="Dockter R.B."/>
            <person name="Fauchery L."/>
            <person name="Guy J."/>
            <person name="Iotti M."/>
            <person name="Le Tacon F."/>
            <person name="Lindquist E.A."/>
            <person name="Lipzen A."/>
            <person name="Malagnac F."/>
            <person name="Mello A."/>
            <person name="Molinier V."/>
            <person name="Miyauchi S."/>
            <person name="Poulain J."/>
            <person name="Riccioni C."/>
            <person name="Rubini A."/>
            <person name="Sitrit Y."/>
            <person name="Splivallo R."/>
            <person name="Traeger S."/>
            <person name="Wang M."/>
            <person name="Zifcakova L."/>
            <person name="Wipf D."/>
            <person name="Zambonelli A."/>
            <person name="Paolocci F."/>
            <person name="Nowrousian M."/>
            <person name="Ottonello S."/>
            <person name="Baldrian P."/>
            <person name="Spatafora J.W."/>
            <person name="Henrissat B."/>
            <person name="Nagy L.G."/>
            <person name="Aury J.M."/>
            <person name="Wincker P."/>
            <person name="Grigoriev I.V."/>
            <person name="Bonfante P."/>
            <person name="Martin F.M."/>
        </authorList>
    </citation>
    <scope>NUCLEOTIDE SEQUENCE [LARGE SCALE GENOMIC DNA]</scope>
    <source>
        <strain evidence="1 2">RN42</strain>
    </source>
</reference>
<dbReference type="EMBL" id="ML119662">
    <property type="protein sequence ID" value="RPA83793.1"/>
    <property type="molecule type" value="Genomic_DNA"/>
</dbReference>
<gene>
    <name evidence="1" type="ORF">BJ508DRAFT_304326</name>
</gene>
<dbReference type="AlphaFoldDB" id="A0A3N4ICG5"/>
<evidence type="ECO:0000313" key="1">
    <source>
        <dbReference type="EMBL" id="RPA83793.1"/>
    </source>
</evidence>
<name>A0A3N4ICG5_ASCIM</name>
<protein>
    <submittedName>
        <fullName evidence="1">Uncharacterized protein</fullName>
    </submittedName>
</protein>
<dbReference type="Proteomes" id="UP000275078">
    <property type="component" value="Unassembled WGS sequence"/>
</dbReference>
<evidence type="ECO:0000313" key="2">
    <source>
        <dbReference type="Proteomes" id="UP000275078"/>
    </source>
</evidence>
<proteinExistence type="predicted"/>